<dbReference type="PROSITE" id="PS51498">
    <property type="entry name" value="MABP"/>
    <property type="match status" value="1"/>
</dbReference>
<evidence type="ECO:0000313" key="6">
    <source>
        <dbReference type="Proteomes" id="UP000321570"/>
    </source>
</evidence>
<dbReference type="Gene3D" id="3.40.50.11500">
    <property type="match status" value="1"/>
</dbReference>
<dbReference type="InterPro" id="IPR037516">
    <property type="entry name" value="Tripartite_DENN"/>
</dbReference>
<feature type="region of interest" description="Disordered" evidence="2">
    <location>
        <begin position="1348"/>
        <end position="1376"/>
    </location>
</feature>
<feature type="compositionally biased region" description="Basic and acidic residues" evidence="2">
    <location>
        <begin position="1109"/>
        <end position="1134"/>
    </location>
</feature>
<accession>A0A564Z0D3</accession>
<dbReference type="GO" id="GO:0032483">
    <property type="term" value="P:regulation of Rab protein signal transduction"/>
    <property type="evidence" value="ECO:0007669"/>
    <property type="project" value="TreeGrafter"/>
</dbReference>
<feature type="region of interest" description="Disordered" evidence="2">
    <location>
        <begin position="1219"/>
        <end position="1247"/>
    </location>
</feature>
<evidence type="ECO:0000259" key="3">
    <source>
        <dbReference type="PROSITE" id="PS50211"/>
    </source>
</evidence>
<protein>
    <recommendedName>
        <fullName evidence="7">UDENN domain-containing protein</fullName>
    </recommendedName>
</protein>
<reference evidence="5 6" key="1">
    <citation type="submission" date="2019-07" db="EMBL/GenBank/DDBJ databases">
        <authorList>
            <person name="Jastrzebski P J."/>
            <person name="Paukszto L."/>
            <person name="Jastrzebski P J."/>
        </authorList>
    </citation>
    <scope>NUCLEOTIDE SEQUENCE [LARGE SCALE GENOMIC DNA]</scope>
    <source>
        <strain evidence="5 6">WMS-il1</strain>
    </source>
</reference>
<evidence type="ECO:0008006" key="7">
    <source>
        <dbReference type="Google" id="ProtNLM"/>
    </source>
</evidence>
<feature type="region of interest" description="Disordered" evidence="2">
    <location>
        <begin position="1101"/>
        <end position="1153"/>
    </location>
</feature>
<dbReference type="InterPro" id="IPR043153">
    <property type="entry name" value="DENN_C"/>
</dbReference>
<dbReference type="GO" id="GO:0031410">
    <property type="term" value="C:cytoplasmic vesicle"/>
    <property type="evidence" value="ECO:0007669"/>
    <property type="project" value="TreeGrafter"/>
</dbReference>
<dbReference type="InterPro" id="IPR005112">
    <property type="entry name" value="dDENN_dom"/>
</dbReference>
<feature type="region of interest" description="Disordered" evidence="2">
    <location>
        <begin position="1445"/>
        <end position="1480"/>
    </location>
</feature>
<dbReference type="SMART" id="SM00800">
    <property type="entry name" value="uDENN"/>
    <property type="match status" value="1"/>
</dbReference>
<feature type="domain" description="MABP" evidence="4">
    <location>
        <begin position="56"/>
        <end position="214"/>
    </location>
</feature>
<feature type="domain" description="UDENN" evidence="3">
    <location>
        <begin position="231"/>
        <end position="730"/>
    </location>
</feature>
<sequence>MNEASLSSSSPEYIAEYFAVCGLSDNPTPYDVSEILLNGEEIVLSESKCLDFSRYSTPIIDIQLVNLSQKEDPPDGYQVLDKSAGGISGCYLQNRSNDDLCICYRRGYDTPPIGDIRLVDITTRLKANSSSITRTIGNTSALIVKKRFIPNSGMYLSYSRLPSDYGVDQLALTDICIIFKKKGEVCPLGFMELPQKLFHTLMADDMHICYKKSFVKRYIATYQPEVLMWYHVPLPTALPPQSSSISSSNFRDEVSAPNNEPIFNDMDIVNLSNFCLPWGAAIESWSVDQCPPESVFFTFVITNASYQKFHGSALTFYEPYDVSRLDRDRCYRLNVDPELVEMKEEEIVDLTTGAVRKRAFAVVLPDADAELYTAKEIERISKRQGVFSASRIGDQVLGVTKTLCLVSRYNFGNALKPLLKFLHSKCFGPKLQSIPLERYLAFMFCEIPFPDHRSPNVTVDLDNFHMQLQTPYKNDLTSSPGDSFALMLYRLGPETILQLISQLLTEQKLLFVSIMPDLLVEIIQQLVTLIHPLRWVLVYIPLIHMRCIHVIQSPSPYLIGVDSRFFEFFQLPPAEAADISVMDLDTQLFRPAPTSISSASVSGLPKGPVKRLRSSLTRLYERLREISDKIQAESKVVGLKAKEKYIEQISALGISVRRSCYHFMTELLQDYRKFLLPVTATDKELLFDSEAFVKCTSDRGSSAFYASLVGTQLWADFVRDLNCISERTAELEAFDTAIARLRTSRSKGNRSHRILQEGGGGGSVCGETGSQISSGSGGECASAASAPLVNEISPSPQDSLSTVDGISLSGRFCNESISRIVQLPPQILELDQTCSDLSLNLFTWTREGLFPEVVNSSLLDELCSRLSKTSPSGTFVREEIEIFRLMADKQDSEDDFSPQQEFVQKPLSFILGNGVVDALGVTQLNNLLKRTQQETTDSLIAATERKNVGGAAWTEHLLSEVYSLWFLLLPAFITSLQQHHQSFVENGNNADGLCSEARHFLYHVVCLFLRLWDTSLQPVDQVYVRILIALLYEYGTSDLGVISFWSNRSLNAASYAMANQLQRDLGHKLISVDPIEDTIEAPITPSTIESPILVHQVPCTPSKTTTCQSREDHSSSNIGDGKEDNSDLPYRDATENAGSRAFQQPDRSSSDYNLSRSQLIESMDRISIAGGGHSRKSSTGVDQEQEQSIPTKKGWKSFAQASMRKLTNFRVEYVNPEIITLDNPPSPPPHQPRSRSVSSTSASTNRSFGYMNLFGHRPHQPGTISGGGSGTSARLPRNMLPWAISNPPPLKNNNGSVSSSQSAATPTVVSIPPDIEGGGDEVGSTTSPSLAPSSSWLQMLQRHLPTASAAASYVTSPGPPGQNRQEGGLGSGTPCGSVTSIDESVVPSAVYNPVSFLDSLLAALSYQPPSWYKIAGSLAVGLVGDRICPANPLTMKPSTAASLRSSFTSLTRRRHRSRSSSLAAARRERSTLKQSPSASVPLLSLASEDSCQKHAHSESPRCSKPPSLPCPNNNTTTIRPAATFPVKVQELRVICTTCTPCGSCGNLVYDEEVMAEWVAAGVDAFTCTACQKATITPRLTVRTVAILEPISDTASPMSHGLIEFSVPFLSPLVLRRQLEVVLGRNADGMGAQAFSSSQLLSHRRGRVLLWNLVYLLHRAGLPTHLLDAYSAWLMDAQSEARRLGGTRRVLLGGSLTIAKALSKVSLSPDLPVLLVARWDSFPRKVSPGSGPKDSPMLYRLWDTSHPSGHLSPSSSAADLASAENGEERQECALDEIVQLAGDCLKYENVGGALAAVRSSRRSNCSTFHSVHRELLLLYARIHGTSWQHLNKFDAAYISSLREEIQNIGPEIVQQQEHMQEWQRNGEMPPSSTVLACRSVFRNLSLT</sequence>
<evidence type="ECO:0000256" key="2">
    <source>
        <dbReference type="SAM" id="MobiDB-lite"/>
    </source>
</evidence>
<dbReference type="InterPro" id="IPR023341">
    <property type="entry name" value="MABP"/>
</dbReference>
<proteinExistence type="predicted"/>
<dbReference type="EMBL" id="CABIJS010000543">
    <property type="protein sequence ID" value="VUZ52932.1"/>
    <property type="molecule type" value="Genomic_DNA"/>
</dbReference>
<name>A0A564Z0D3_HYMDI</name>
<dbReference type="PANTHER" id="PTHR12296">
    <property type="entry name" value="DENN DOMAIN-CONTAINING PROTEIN 4"/>
    <property type="match status" value="1"/>
</dbReference>
<feature type="compositionally biased region" description="Polar residues" evidence="2">
    <location>
        <begin position="1177"/>
        <end position="1190"/>
    </location>
</feature>
<feature type="compositionally biased region" description="Low complexity" evidence="2">
    <location>
        <begin position="1234"/>
        <end position="1247"/>
    </location>
</feature>
<dbReference type="Proteomes" id="UP000321570">
    <property type="component" value="Unassembled WGS sequence"/>
</dbReference>
<dbReference type="InterPro" id="IPR001194">
    <property type="entry name" value="cDENN_dom"/>
</dbReference>
<feature type="region of interest" description="Disordered" evidence="2">
    <location>
        <begin position="1166"/>
        <end position="1193"/>
    </location>
</feature>
<organism evidence="5 6">
    <name type="scientific">Hymenolepis diminuta</name>
    <name type="common">Rat tapeworm</name>
    <dbReference type="NCBI Taxonomy" id="6216"/>
    <lineage>
        <taxon>Eukaryota</taxon>
        <taxon>Metazoa</taxon>
        <taxon>Spiralia</taxon>
        <taxon>Lophotrochozoa</taxon>
        <taxon>Platyhelminthes</taxon>
        <taxon>Cestoda</taxon>
        <taxon>Eucestoda</taxon>
        <taxon>Cyclophyllidea</taxon>
        <taxon>Hymenolepididae</taxon>
        <taxon>Hymenolepis</taxon>
    </lineage>
</organism>
<dbReference type="PANTHER" id="PTHR12296:SF30">
    <property type="entry name" value="DENN DOMAIN-CONTAINING PROTEIN CRAG"/>
    <property type="match status" value="1"/>
</dbReference>
<dbReference type="InterPro" id="IPR005113">
    <property type="entry name" value="uDENN_dom"/>
</dbReference>
<evidence type="ECO:0000313" key="5">
    <source>
        <dbReference type="EMBL" id="VUZ52932.1"/>
    </source>
</evidence>
<evidence type="ECO:0000259" key="4">
    <source>
        <dbReference type="PROSITE" id="PS51498"/>
    </source>
</evidence>
<dbReference type="Pfam" id="PF03456">
    <property type="entry name" value="uDENN"/>
    <property type="match status" value="1"/>
</dbReference>
<evidence type="ECO:0000256" key="1">
    <source>
        <dbReference type="ARBA" id="ARBA00022658"/>
    </source>
</evidence>
<feature type="region of interest" description="Disordered" evidence="2">
    <location>
        <begin position="1284"/>
        <end position="1332"/>
    </location>
</feature>
<keyword evidence="1" id="KW-0344">Guanine-nucleotide releasing factor</keyword>
<feature type="compositionally biased region" description="Polar residues" evidence="2">
    <location>
        <begin position="1291"/>
        <end position="1308"/>
    </location>
</feature>
<gene>
    <name evidence="5" type="ORF">WMSIL1_LOCUS11324</name>
</gene>
<feature type="compositionally biased region" description="Polar residues" evidence="2">
    <location>
        <begin position="1141"/>
        <end position="1153"/>
    </location>
</feature>
<dbReference type="SMART" id="SM00799">
    <property type="entry name" value="DENN"/>
    <property type="match status" value="1"/>
</dbReference>
<dbReference type="PROSITE" id="PS50211">
    <property type="entry name" value="DENN"/>
    <property type="match status" value="1"/>
</dbReference>
<feature type="region of interest" description="Disordered" evidence="2">
    <location>
        <begin position="1495"/>
        <end position="1514"/>
    </location>
</feature>
<dbReference type="Pfam" id="PF02141">
    <property type="entry name" value="DENN"/>
    <property type="match status" value="1"/>
</dbReference>
<dbReference type="GO" id="GO:0005085">
    <property type="term" value="F:guanyl-nucleotide exchange factor activity"/>
    <property type="evidence" value="ECO:0007669"/>
    <property type="project" value="UniProtKB-KW"/>
</dbReference>
<keyword evidence="6" id="KW-1185">Reference proteome</keyword>
<dbReference type="InterPro" id="IPR051696">
    <property type="entry name" value="DENN_Domain_GEFs"/>
</dbReference>
<dbReference type="SMART" id="SM00801">
    <property type="entry name" value="dDENN"/>
    <property type="match status" value="1"/>
</dbReference>
<dbReference type="Gene3D" id="2.100.10.50">
    <property type="match status" value="1"/>
</dbReference>